<dbReference type="PROSITE" id="PS00163">
    <property type="entry name" value="FUMARATE_LYASES"/>
    <property type="match status" value="1"/>
</dbReference>
<dbReference type="EMBL" id="MIGX01000120">
    <property type="protein sequence ID" value="PPT82849.1"/>
    <property type="molecule type" value="Genomic_DNA"/>
</dbReference>
<evidence type="ECO:0000256" key="1">
    <source>
        <dbReference type="ARBA" id="ARBA00034772"/>
    </source>
</evidence>
<dbReference type="InterPro" id="IPR022761">
    <property type="entry name" value="Fumarate_lyase_N"/>
</dbReference>
<evidence type="ECO:0000259" key="3">
    <source>
        <dbReference type="SMART" id="SM00998"/>
    </source>
</evidence>
<comment type="similarity">
    <text evidence="1">Belongs to the class-II fumarase/aspartase family.</text>
</comment>
<dbReference type="AlphaFoldDB" id="A0A2S6ZBD6"/>
<comment type="caution">
    <text evidence="4">The sequence shown here is derived from an EMBL/GenBank/DDBJ whole genome shotgun (WGS) entry which is preliminary data.</text>
</comment>
<keyword evidence="5" id="KW-1185">Reference proteome</keyword>
<dbReference type="GO" id="GO:0047472">
    <property type="term" value="F:3-carboxy-cis,cis-muconate cycloisomerase activity"/>
    <property type="evidence" value="ECO:0007669"/>
    <property type="project" value="UniProtKB-UniRule"/>
</dbReference>
<dbReference type="EC" id="5.5.1.2" evidence="2"/>
<dbReference type="InterPro" id="IPR012789">
    <property type="entry name" value="Protocat_PcaB-like"/>
</dbReference>
<gene>
    <name evidence="4" type="ORF">XthCFBP4691_17100</name>
</gene>
<dbReference type="OrthoDB" id="9768878at2"/>
<feature type="domain" description="Adenylosuccinate lyase C-terminal" evidence="3">
    <location>
        <begin position="365"/>
        <end position="444"/>
    </location>
</feature>
<dbReference type="PRINTS" id="PR00145">
    <property type="entry name" value="ARGSUCLYASE"/>
</dbReference>
<dbReference type="PANTHER" id="PTHR43172">
    <property type="entry name" value="ADENYLOSUCCINATE LYASE"/>
    <property type="match status" value="1"/>
</dbReference>
<reference evidence="4 5" key="1">
    <citation type="submission" date="2016-08" db="EMBL/GenBank/DDBJ databases">
        <title>Evolution of the type three secretion system and type three effector repertoires in Xanthomonas.</title>
        <authorList>
            <person name="Merda D."/>
            <person name="Briand M."/>
            <person name="Bosis E."/>
            <person name="Rousseau C."/>
            <person name="Portier P."/>
            <person name="Jacques M.-A."/>
            <person name="Fischer-Le Saux M."/>
        </authorList>
    </citation>
    <scope>NUCLEOTIDE SEQUENCE [LARGE SCALE GENOMIC DNA]</scope>
    <source>
        <strain evidence="4 5">CFBP 4691</strain>
    </source>
</reference>
<dbReference type="Gene3D" id="1.10.275.10">
    <property type="entry name" value="Fumarase/aspartase (N-terminal domain)"/>
    <property type="match status" value="1"/>
</dbReference>
<dbReference type="Proteomes" id="UP000239898">
    <property type="component" value="Unassembled WGS sequence"/>
</dbReference>
<sequence>MSSRLSLLDPLFGDAEVDALFEDAARLQAMLDVEAALAQAEAGCGVIPETAVAPIRAACRAERYDLAALGQATALAGNPAIPLVKALTAQVKAADPAAARWVHWGATSQDVIDTGSVLQLRAALDAVQPKLAALCEALRTLAQAERDTGLPGRTLLQQAVPVTFGLKAAGWLDALQRAQRRLQALREDALVLQFGGAAGTLASLQAQGLAVAQALALALRLPLPALPWHAARDRSVEVGSAFALLAGTLGKIATDVVLLMQSEVAEVFEPAGAGKGGSSAMPHKRNPVGCVAAIAAATRVPGLVSTLFAALPQPHERAAGQWHAEWETVPEIVRLCAGSLAQMTSVLQGLELDRPRMRAHLDSHGGLLYAEAVTVTLAATLGKAAAHALVEDASWRALGQGRHLREVLAADARVTDVLDDARLRALFAADSWRGMADTWIDRVLDRA</sequence>
<dbReference type="InterPro" id="IPR008948">
    <property type="entry name" value="L-Aspartase-like"/>
</dbReference>
<dbReference type="PANTHER" id="PTHR43172:SF2">
    <property type="entry name" value="ADENYLOSUCCINATE LYASE C-TERMINAL DOMAIN-CONTAINING PROTEIN"/>
    <property type="match status" value="1"/>
</dbReference>
<dbReference type="NCBIfam" id="TIGR02426">
    <property type="entry name" value="protocat_pcaB"/>
    <property type="match status" value="1"/>
</dbReference>
<accession>A0A2S6ZBD6</accession>
<keyword evidence="4" id="KW-0413">Isomerase</keyword>
<dbReference type="InterPro" id="IPR019468">
    <property type="entry name" value="AdenyloSucc_lyase_C"/>
</dbReference>
<name>A0A2S6ZBD6_9XANT</name>
<dbReference type="InterPro" id="IPR000362">
    <property type="entry name" value="Fumarate_lyase_fam"/>
</dbReference>
<dbReference type="Gene3D" id="1.20.200.10">
    <property type="entry name" value="Fumarase/aspartase (Central domain)"/>
    <property type="match status" value="1"/>
</dbReference>
<dbReference type="Gene3D" id="1.10.40.30">
    <property type="entry name" value="Fumarase/aspartase (C-terminal domain)"/>
    <property type="match status" value="1"/>
</dbReference>
<evidence type="ECO:0000313" key="4">
    <source>
        <dbReference type="EMBL" id="PPT82849.1"/>
    </source>
</evidence>
<dbReference type="GO" id="GO:0016829">
    <property type="term" value="F:lyase activity"/>
    <property type="evidence" value="ECO:0007669"/>
    <property type="project" value="UniProtKB-ARBA"/>
</dbReference>
<dbReference type="PRINTS" id="PR00149">
    <property type="entry name" value="FUMRATELYASE"/>
</dbReference>
<dbReference type="SMART" id="SM00998">
    <property type="entry name" value="ADSL_C"/>
    <property type="match status" value="1"/>
</dbReference>
<dbReference type="Pfam" id="PF10397">
    <property type="entry name" value="ADSL_C"/>
    <property type="match status" value="1"/>
</dbReference>
<dbReference type="InterPro" id="IPR024083">
    <property type="entry name" value="Fumarase/histidase_N"/>
</dbReference>
<dbReference type="GO" id="GO:0019619">
    <property type="term" value="P:3,4-dihydroxybenzoate catabolic process"/>
    <property type="evidence" value="ECO:0007669"/>
    <property type="project" value="InterPro"/>
</dbReference>
<dbReference type="Pfam" id="PF00206">
    <property type="entry name" value="Lyase_1"/>
    <property type="match status" value="1"/>
</dbReference>
<organism evidence="4 5">
    <name type="scientific">Xanthomonas theicola</name>
    <dbReference type="NCBI Taxonomy" id="56464"/>
    <lineage>
        <taxon>Bacteria</taxon>
        <taxon>Pseudomonadati</taxon>
        <taxon>Pseudomonadota</taxon>
        <taxon>Gammaproteobacteria</taxon>
        <taxon>Lysobacterales</taxon>
        <taxon>Lysobacteraceae</taxon>
        <taxon>Xanthomonas</taxon>
    </lineage>
</organism>
<dbReference type="RefSeq" id="WP_128421505.1">
    <property type="nucleotide sequence ID" value="NZ_CP049017.1"/>
</dbReference>
<dbReference type="InterPro" id="IPR020557">
    <property type="entry name" value="Fumarate_lyase_CS"/>
</dbReference>
<evidence type="ECO:0000256" key="2">
    <source>
        <dbReference type="NCBIfam" id="TIGR02426"/>
    </source>
</evidence>
<evidence type="ECO:0000313" key="5">
    <source>
        <dbReference type="Proteomes" id="UP000239898"/>
    </source>
</evidence>
<proteinExistence type="inferred from homology"/>
<dbReference type="CDD" id="cd01597">
    <property type="entry name" value="pCLME"/>
    <property type="match status" value="1"/>
</dbReference>
<dbReference type="NCBIfam" id="NF006554">
    <property type="entry name" value="PRK09053.1"/>
    <property type="match status" value="1"/>
</dbReference>
<protein>
    <recommendedName>
        <fullName evidence="2">3-carboxy-cis,cis-muconate cycloisomerase</fullName>
        <ecNumber evidence="2">5.5.1.2</ecNumber>
    </recommendedName>
</protein>
<dbReference type="SUPFAM" id="SSF48557">
    <property type="entry name" value="L-aspartase-like"/>
    <property type="match status" value="1"/>
</dbReference>